<feature type="transmembrane region" description="Helical" evidence="9">
    <location>
        <begin position="202"/>
        <end position="220"/>
    </location>
</feature>
<name>A0A078B1Q3_STYLE</name>
<keyword evidence="7" id="KW-0496">Mitochondrion</keyword>
<feature type="transmembrane region" description="Helical" evidence="9">
    <location>
        <begin position="265"/>
        <end position="282"/>
    </location>
</feature>
<evidence type="ECO:0000313" key="10">
    <source>
        <dbReference type="EMBL" id="CDW88434.1"/>
    </source>
</evidence>
<dbReference type="OMA" id="TIDDVWQ"/>
<evidence type="ECO:0000256" key="3">
    <source>
        <dbReference type="ARBA" id="ARBA00022448"/>
    </source>
</evidence>
<dbReference type="AlphaFoldDB" id="A0A078B1Q3"/>
<evidence type="ECO:0000256" key="4">
    <source>
        <dbReference type="ARBA" id="ARBA00022692"/>
    </source>
</evidence>
<keyword evidence="8 9" id="KW-0472">Membrane</keyword>
<dbReference type="PANTHER" id="PTHR11153:SF6">
    <property type="entry name" value="SIDEROFLEXIN-5"/>
    <property type="match status" value="1"/>
</dbReference>
<feature type="transmembrane region" description="Helical" evidence="9">
    <location>
        <begin position="169"/>
        <end position="190"/>
    </location>
</feature>
<keyword evidence="4 9" id="KW-0812">Transmembrane</keyword>
<dbReference type="InterPro" id="IPR004686">
    <property type="entry name" value="Mtc"/>
</dbReference>
<dbReference type="GO" id="GO:0005743">
    <property type="term" value="C:mitochondrial inner membrane"/>
    <property type="evidence" value="ECO:0007669"/>
    <property type="project" value="TreeGrafter"/>
</dbReference>
<evidence type="ECO:0000256" key="7">
    <source>
        <dbReference type="ARBA" id="ARBA00023128"/>
    </source>
</evidence>
<comment type="similarity">
    <text evidence="2">Belongs to the sideroflexin family.</text>
</comment>
<dbReference type="Proteomes" id="UP000039865">
    <property type="component" value="Unassembled WGS sequence"/>
</dbReference>
<dbReference type="OrthoDB" id="6608471at2759"/>
<dbReference type="GO" id="GO:0006865">
    <property type="term" value="P:amino acid transport"/>
    <property type="evidence" value="ECO:0007669"/>
    <property type="project" value="UniProtKB-KW"/>
</dbReference>
<dbReference type="PANTHER" id="PTHR11153">
    <property type="entry name" value="SIDEROFLEXIN"/>
    <property type="match status" value="1"/>
</dbReference>
<evidence type="ECO:0000256" key="9">
    <source>
        <dbReference type="SAM" id="Phobius"/>
    </source>
</evidence>
<protein>
    <submittedName>
        <fullName evidence="10">Sideroflexin</fullName>
    </submittedName>
</protein>
<sequence>MQSNHAVAPELLNQQIPKLYEYSFQRNVYDQSTFYGRFMHFQRVVDPRNFFITKERIQQSKQMVENSRKQQAAQNNKPLLLSSQDYSQLARAAYIVGSSTSRDTGEEIPRLMRMCAFLPANIPILFGMLLSPPSVANTIFWQWFNQSFNAGLNYGNRNASSPYTTKDLAFGYSAAVGSSVTMALLLRKLFSNVSKNVTGAKFILVNSVVASIASGTAGFLNTFCMRKVEMTNGIEVFRDQDLTEKVGKSKVCAERAIMETATSRIFLSFACLMTPAVIFYAFERMGRTPSGSKAKIFFEAGVFTFSLMFALPASIALFPQIGVMKIDQVEQELRSINQDIKVLYYNKGL</sequence>
<keyword evidence="5" id="KW-0029">Amino-acid transport</keyword>
<evidence type="ECO:0000256" key="6">
    <source>
        <dbReference type="ARBA" id="ARBA00022989"/>
    </source>
</evidence>
<dbReference type="EMBL" id="CCKQ01016564">
    <property type="protein sequence ID" value="CDW88434.1"/>
    <property type="molecule type" value="Genomic_DNA"/>
</dbReference>
<evidence type="ECO:0000256" key="2">
    <source>
        <dbReference type="ARBA" id="ARBA00005974"/>
    </source>
</evidence>
<evidence type="ECO:0000256" key="5">
    <source>
        <dbReference type="ARBA" id="ARBA00022970"/>
    </source>
</evidence>
<keyword evidence="3" id="KW-0813">Transport</keyword>
<dbReference type="GO" id="GO:0015075">
    <property type="term" value="F:monoatomic ion transmembrane transporter activity"/>
    <property type="evidence" value="ECO:0007669"/>
    <property type="project" value="InterPro"/>
</dbReference>
<organism evidence="10 11">
    <name type="scientific">Stylonychia lemnae</name>
    <name type="common">Ciliate</name>
    <dbReference type="NCBI Taxonomy" id="5949"/>
    <lineage>
        <taxon>Eukaryota</taxon>
        <taxon>Sar</taxon>
        <taxon>Alveolata</taxon>
        <taxon>Ciliophora</taxon>
        <taxon>Intramacronucleata</taxon>
        <taxon>Spirotrichea</taxon>
        <taxon>Stichotrichia</taxon>
        <taxon>Sporadotrichida</taxon>
        <taxon>Oxytrichidae</taxon>
        <taxon>Stylonychinae</taxon>
        <taxon>Stylonychia</taxon>
    </lineage>
</organism>
<dbReference type="Pfam" id="PF03820">
    <property type="entry name" value="SFXNs"/>
    <property type="match status" value="1"/>
</dbReference>
<feature type="transmembrane region" description="Helical" evidence="9">
    <location>
        <begin position="294"/>
        <end position="318"/>
    </location>
</feature>
<accession>A0A078B1Q3</accession>
<evidence type="ECO:0000256" key="8">
    <source>
        <dbReference type="ARBA" id="ARBA00023136"/>
    </source>
</evidence>
<keyword evidence="11" id="KW-1185">Reference proteome</keyword>
<gene>
    <name evidence="10" type="primary">Contig9411.g10062</name>
    <name evidence="10" type="ORF">STYLEM_17555</name>
</gene>
<keyword evidence="6 9" id="KW-1133">Transmembrane helix</keyword>
<proteinExistence type="inferred from homology"/>
<evidence type="ECO:0000256" key="1">
    <source>
        <dbReference type="ARBA" id="ARBA00004225"/>
    </source>
</evidence>
<reference evidence="10 11" key="1">
    <citation type="submission" date="2014-06" db="EMBL/GenBank/DDBJ databases">
        <authorList>
            <person name="Swart Estienne"/>
        </authorList>
    </citation>
    <scope>NUCLEOTIDE SEQUENCE [LARGE SCALE GENOMIC DNA]</scope>
    <source>
        <strain evidence="10 11">130c</strain>
    </source>
</reference>
<dbReference type="InParanoid" id="A0A078B1Q3"/>
<evidence type="ECO:0000313" key="11">
    <source>
        <dbReference type="Proteomes" id="UP000039865"/>
    </source>
</evidence>
<dbReference type="GO" id="GO:1990542">
    <property type="term" value="P:mitochondrial transmembrane transport"/>
    <property type="evidence" value="ECO:0007669"/>
    <property type="project" value="TreeGrafter"/>
</dbReference>
<comment type="subcellular location">
    <subcellularLocation>
        <location evidence="1">Mitochondrion membrane</location>
        <topology evidence="1">Multi-pass membrane protein</topology>
    </subcellularLocation>
</comment>